<feature type="compositionally biased region" description="Low complexity" evidence="1">
    <location>
        <begin position="226"/>
        <end position="238"/>
    </location>
</feature>
<proteinExistence type="predicted"/>
<dbReference type="InterPro" id="IPR017739">
    <property type="entry name" value="T6SS-assoc_VCA0119"/>
</dbReference>
<dbReference type="Pfam" id="PF16989">
    <property type="entry name" value="T6SS_VasJ"/>
    <property type="match status" value="1"/>
</dbReference>
<evidence type="ECO:0000256" key="1">
    <source>
        <dbReference type="SAM" id="MobiDB-lite"/>
    </source>
</evidence>
<evidence type="ECO:0000313" key="3">
    <source>
        <dbReference type="EMBL" id="KKN86767.1"/>
    </source>
</evidence>
<reference evidence="3" key="1">
    <citation type="journal article" date="2015" name="Nature">
        <title>Complex archaea that bridge the gap between prokaryotes and eukaryotes.</title>
        <authorList>
            <person name="Spang A."/>
            <person name="Saw J.H."/>
            <person name="Jorgensen S.L."/>
            <person name="Zaremba-Niedzwiedzka K."/>
            <person name="Martijn J."/>
            <person name="Lind A.E."/>
            <person name="van Eijk R."/>
            <person name="Schleper C."/>
            <person name="Guy L."/>
            <person name="Ettema T.J."/>
        </authorList>
    </citation>
    <scope>NUCLEOTIDE SEQUENCE</scope>
</reference>
<sequence length="501" mass="54444">MRITAESHLDPLLASLAANEQGHPVGESLDETSDYLALDAEMMKVGSLQHASVAWETAETLAIQMLSQRGKDLKVLGHLLHCLQHDGNGVRFALSLRLLTRALEQPWWEHAYPFNGPRGVKLRPRLFQQFTQRSVKLAAGLDFNNAEDEFEACQNALTELQARAEQCSLPSDALSDLNRQLVAKRPIQSSSSSGGSHANQQGDHSKPAGGQDAGTHDGSEINSTGAMQSASAQAPAKAPELRLEAGNERSNRQALLKMADFLSEQTLGEPLAYRLRRYAVWSSIQALPVAKAGGKTELAPVSADRIAEYREALSRGGDNALWQRIENSLAVSPYWLEGHRLSAGLAKQLGHPRCADAIRDEAQRFVERLPGIETLTFNNAAEFVDEETQRWLYSSTSGASGAGSSGGEAWQAGLEEARNAAESGDIGAALKVLDQGLSASRSPRESAYWRLASADLLQENGLESLAQQHYHTLHQSVTELALEQWEPALVSRLKAAVKEAH</sequence>
<protein>
    <recommendedName>
        <fullName evidence="2">ImpA N-terminal domain-containing protein</fullName>
    </recommendedName>
</protein>
<feature type="region of interest" description="Disordered" evidence="1">
    <location>
        <begin position="184"/>
        <end position="242"/>
    </location>
</feature>
<dbReference type="Pfam" id="PF06812">
    <property type="entry name" value="ImpA_N"/>
    <property type="match status" value="1"/>
</dbReference>
<accession>A0A0F9UHG6</accession>
<dbReference type="AlphaFoldDB" id="A0A0F9UHG6"/>
<dbReference type="InterPro" id="IPR010657">
    <property type="entry name" value="ImpA_N"/>
</dbReference>
<organism evidence="3">
    <name type="scientific">marine sediment metagenome</name>
    <dbReference type="NCBI Taxonomy" id="412755"/>
    <lineage>
        <taxon>unclassified sequences</taxon>
        <taxon>metagenomes</taxon>
        <taxon>ecological metagenomes</taxon>
    </lineage>
</organism>
<dbReference type="PANTHER" id="PTHR37024:SF3">
    <property type="entry name" value="TYPE VI SECRETION SYSTEM PROTEIN TSSA"/>
    <property type="match status" value="1"/>
</dbReference>
<dbReference type="EMBL" id="LAZR01000144">
    <property type="protein sequence ID" value="KKN86767.1"/>
    <property type="molecule type" value="Genomic_DNA"/>
</dbReference>
<gene>
    <name evidence="3" type="ORF">LCGC14_0265620</name>
</gene>
<name>A0A0F9UHG6_9ZZZZ</name>
<comment type="caution">
    <text evidence="3">The sequence shown here is derived from an EMBL/GenBank/DDBJ whole genome shotgun (WGS) entry which is preliminary data.</text>
</comment>
<feature type="domain" description="ImpA N-terminal" evidence="2">
    <location>
        <begin position="21"/>
        <end position="130"/>
    </location>
</feature>
<dbReference type="NCBIfam" id="TIGR03362">
    <property type="entry name" value="VI_chp_7"/>
    <property type="match status" value="1"/>
</dbReference>
<dbReference type="PANTHER" id="PTHR37024">
    <property type="entry name" value="TYPE VI SECRETION SYSTEM DUF2094 AND IMPA-RELATED DOMAIN PROTEIN"/>
    <property type="match status" value="1"/>
</dbReference>
<evidence type="ECO:0000259" key="2">
    <source>
        <dbReference type="Pfam" id="PF06812"/>
    </source>
</evidence>